<dbReference type="EMBL" id="JASPKY010000474">
    <property type="protein sequence ID" value="KAK9695678.1"/>
    <property type="molecule type" value="Genomic_DNA"/>
</dbReference>
<dbReference type="Proteomes" id="UP001458880">
    <property type="component" value="Unassembled WGS sequence"/>
</dbReference>
<protein>
    <submittedName>
        <fullName evidence="1">Uncharacterized protein</fullName>
    </submittedName>
</protein>
<comment type="caution">
    <text evidence="1">The sequence shown here is derived from an EMBL/GenBank/DDBJ whole genome shotgun (WGS) entry which is preliminary data.</text>
</comment>
<evidence type="ECO:0000313" key="2">
    <source>
        <dbReference type="Proteomes" id="UP001458880"/>
    </source>
</evidence>
<sequence length="134" mass="15563">MVTLEFVQLADVVYRDIHEKVWCEHSRLFGLTPTELRIGLRSGREKWAAAEVQSNPQDGWLALVGWICALAYDLAEKNGLQQRFNQTLRMAGWHWLAGFRNRHPDISLRKPEPTSKARAMTFNKPQVATFFEMY</sequence>
<keyword evidence="2" id="KW-1185">Reference proteome</keyword>
<evidence type="ECO:0000313" key="1">
    <source>
        <dbReference type="EMBL" id="KAK9695678.1"/>
    </source>
</evidence>
<name>A0AAW1IZP2_POPJA</name>
<organism evidence="1 2">
    <name type="scientific">Popillia japonica</name>
    <name type="common">Japanese beetle</name>
    <dbReference type="NCBI Taxonomy" id="7064"/>
    <lineage>
        <taxon>Eukaryota</taxon>
        <taxon>Metazoa</taxon>
        <taxon>Ecdysozoa</taxon>
        <taxon>Arthropoda</taxon>
        <taxon>Hexapoda</taxon>
        <taxon>Insecta</taxon>
        <taxon>Pterygota</taxon>
        <taxon>Neoptera</taxon>
        <taxon>Endopterygota</taxon>
        <taxon>Coleoptera</taxon>
        <taxon>Polyphaga</taxon>
        <taxon>Scarabaeiformia</taxon>
        <taxon>Scarabaeidae</taxon>
        <taxon>Rutelinae</taxon>
        <taxon>Popillia</taxon>
    </lineage>
</organism>
<gene>
    <name evidence="1" type="ORF">QE152_g32418</name>
</gene>
<dbReference type="AlphaFoldDB" id="A0AAW1IZP2"/>
<reference evidence="1 2" key="1">
    <citation type="journal article" date="2024" name="BMC Genomics">
        <title>De novo assembly and annotation of Popillia japonica's genome with initial clues to its potential as an invasive pest.</title>
        <authorList>
            <person name="Cucini C."/>
            <person name="Boschi S."/>
            <person name="Funari R."/>
            <person name="Cardaioli E."/>
            <person name="Iannotti N."/>
            <person name="Marturano G."/>
            <person name="Paoli F."/>
            <person name="Bruttini M."/>
            <person name="Carapelli A."/>
            <person name="Frati F."/>
            <person name="Nardi F."/>
        </authorList>
    </citation>
    <scope>NUCLEOTIDE SEQUENCE [LARGE SCALE GENOMIC DNA]</scope>
    <source>
        <strain evidence="1">DMR45628</strain>
    </source>
</reference>
<accession>A0AAW1IZP2</accession>
<proteinExistence type="predicted"/>